<feature type="transmembrane region" description="Helical" evidence="1">
    <location>
        <begin position="131"/>
        <end position="153"/>
    </location>
</feature>
<dbReference type="Gene3D" id="3.30.530.20">
    <property type="match status" value="1"/>
</dbReference>
<dbReference type="InterPro" id="IPR019587">
    <property type="entry name" value="Polyketide_cyclase/dehydratase"/>
</dbReference>
<dbReference type="InParanoid" id="E3JB38"/>
<dbReference type="Proteomes" id="UP000002484">
    <property type="component" value="Chromosome"/>
</dbReference>
<reference evidence="2 3" key="1">
    <citation type="submission" date="2010-10" db="EMBL/GenBank/DDBJ databases">
        <title>Complete sequence of Frankia sp. EuI1c.</title>
        <authorList>
            <consortium name="US DOE Joint Genome Institute"/>
            <person name="Lucas S."/>
            <person name="Copeland A."/>
            <person name="Lapidus A."/>
            <person name="Cheng J.-F."/>
            <person name="Bruce D."/>
            <person name="Goodwin L."/>
            <person name="Pitluck S."/>
            <person name="Chertkov O."/>
            <person name="Detter J.C."/>
            <person name="Han C."/>
            <person name="Tapia R."/>
            <person name="Land M."/>
            <person name="Hauser L."/>
            <person name="Jeffries C."/>
            <person name="Kyrpides N."/>
            <person name="Ivanova N."/>
            <person name="Mikhailova N."/>
            <person name="Beauchemin N."/>
            <person name="Sen A."/>
            <person name="Sur S.A."/>
            <person name="Gtari M."/>
            <person name="Wall L."/>
            <person name="Tisa L."/>
            <person name="Woyke T."/>
        </authorList>
    </citation>
    <scope>NUCLEOTIDE SEQUENCE [LARGE SCALE GENOMIC DNA]</scope>
    <source>
        <strain evidence="3">DSM 45817 / CECT 9037 / EuI1c</strain>
    </source>
</reference>
<dbReference type="CDD" id="cd07812">
    <property type="entry name" value="SRPBCC"/>
    <property type="match status" value="1"/>
</dbReference>
<feature type="transmembrane region" description="Helical" evidence="1">
    <location>
        <begin position="93"/>
        <end position="111"/>
    </location>
</feature>
<proteinExistence type="predicted"/>
<gene>
    <name evidence="2" type="ordered locus">FraEuI1c_6689</name>
</gene>
<dbReference type="Pfam" id="PF10604">
    <property type="entry name" value="Polyketide_cyc2"/>
    <property type="match status" value="1"/>
</dbReference>
<sequence length="351" mass="37968">MDGSGVGQGLQWLSLVSIVASLPVVVLVSNVLHEIGHALAALAVGYRVRGFIVGGTSADFSRSGGFLQFGRKFGRAATLISPGSGWIAGWRGIVTYGGGAAVNLLIVVVTAPASLGWEFRHGVAVQPGAHTYLPVVTVFVFVVNLVFLVANLVPRVHSSGAVSDGRHLLNLIHSRRLVEWIKIGESSVVIDRPRAQVWHFLDDPRNVTSYDDTVERIYQKPGTPAGVGRILVAHLFPVPPSTVGDVVESETVAFDPPRRMMARGARNHSLRVETALRAVGPDSTRLTRTLWLGAKPLAPEQRQRLLETLGEAGARLAQENERIRRMLVPDTTATLAIPGVRARRRARARRV</sequence>
<keyword evidence="1" id="KW-0812">Transmembrane</keyword>
<evidence type="ECO:0000256" key="1">
    <source>
        <dbReference type="SAM" id="Phobius"/>
    </source>
</evidence>
<keyword evidence="1" id="KW-0472">Membrane</keyword>
<dbReference type="HOGENOM" id="CLU_789303_0_0_11"/>
<protein>
    <submittedName>
        <fullName evidence="2">Uncharacterized protein</fullName>
    </submittedName>
</protein>
<accession>E3JB38</accession>
<dbReference type="InterPro" id="IPR023393">
    <property type="entry name" value="START-like_dom_sf"/>
</dbReference>
<evidence type="ECO:0000313" key="3">
    <source>
        <dbReference type="Proteomes" id="UP000002484"/>
    </source>
</evidence>
<feature type="transmembrane region" description="Helical" evidence="1">
    <location>
        <begin position="12"/>
        <end position="32"/>
    </location>
</feature>
<dbReference type="KEGG" id="fri:FraEuI1c_6689"/>
<dbReference type="SUPFAM" id="SSF55961">
    <property type="entry name" value="Bet v1-like"/>
    <property type="match status" value="1"/>
</dbReference>
<keyword evidence="1" id="KW-1133">Transmembrane helix</keyword>
<keyword evidence="3" id="KW-1185">Reference proteome</keyword>
<name>E3JB38_PSEI1</name>
<organism evidence="2 3">
    <name type="scientific">Pseudofrankia inefficax (strain DSM 45817 / CECT 9037 / DDB 130130 / EuI1c)</name>
    <name type="common">Frankia inefficax</name>
    <dbReference type="NCBI Taxonomy" id="298654"/>
    <lineage>
        <taxon>Bacteria</taxon>
        <taxon>Bacillati</taxon>
        <taxon>Actinomycetota</taxon>
        <taxon>Actinomycetes</taxon>
        <taxon>Frankiales</taxon>
        <taxon>Frankiaceae</taxon>
        <taxon>Pseudofrankia</taxon>
    </lineage>
</organism>
<evidence type="ECO:0000313" key="2">
    <source>
        <dbReference type="EMBL" id="ADP84659.1"/>
    </source>
</evidence>
<dbReference type="EMBL" id="CP002299">
    <property type="protein sequence ID" value="ADP84659.1"/>
    <property type="molecule type" value="Genomic_DNA"/>
</dbReference>
<dbReference type="AlphaFoldDB" id="E3JB38"/>